<comment type="caution">
    <text evidence="5">The sequence shown here is derived from an EMBL/GenBank/DDBJ whole genome shotgun (WGS) entry which is preliminary data.</text>
</comment>
<dbReference type="SUPFAM" id="SSF50978">
    <property type="entry name" value="WD40 repeat-like"/>
    <property type="match status" value="1"/>
</dbReference>
<feature type="repeat" description="WD" evidence="3">
    <location>
        <begin position="270"/>
        <end position="306"/>
    </location>
</feature>
<evidence type="ECO:0000259" key="4">
    <source>
        <dbReference type="Pfam" id="PF12894"/>
    </source>
</evidence>
<dbReference type="EMBL" id="JBDJNQ010000005">
    <property type="protein sequence ID" value="MEN5377975.1"/>
    <property type="molecule type" value="Genomic_DNA"/>
</dbReference>
<dbReference type="Proteomes" id="UP001409291">
    <property type="component" value="Unassembled WGS sequence"/>
</dbReference>
<dbReference type="Gene3D" id="2.130.10.10">
    <property type="entry name" value="YVTN repeat-like/Quinoprotein amine dehydrogenase"/>
    <property type="match status" value="2"/>
</dbReference>
<feature type="repeat" description="WD" evidence="3">
    <location>
        <begin position="12"/>
        <end position="53"/>
    </location>
</feature>
<organism evidence="5 6">
    <name type="scientific">Sphingobacterium kitahiroshimense</name>
    <dbReference type="NCBI Taxonomy" id="470446"/>
    <lineage>
        <taxon>Bacteria</taxon>
        <taxon>Pseudomonadati</taxon>
        <taxon>Bacteroidota</taxon>
        <taxon>Sphingobacteriia</taxon>
        <taxon>Sphingobacteriales</taxon>
        <taxon>Sphingobacteriaceae</taxon>
        <taxon>Sphingobacterium</taxon>
    </lineage>
</organism>
<dbReference type="PANTHER" id="PTHR19848:SF0">
    <property type="entry name" value="NOTCHLESS PROTEIN HOMOLOG 1"/>
    <property type="match status" value="1"/>
</dbReference>
<evidence type="ECO:0000313" key="6">
    <source>
        <dbReference type="Proteomes" id="UP001409291"/>
    </source>
</evidence>
<evidence type="ECO:0000256" key="1">
    <source>
        <dbReference type="ARBA" id="ARBA00022574"/>
    </source>
</evidence>
<feature type="domain" description="Anaphase-promoting complex subunit 4-like WD40" evidence="4">
    <location>
        <begin position="57"/>
        <end position="106"/>
    </location>
</feature>
<name>A0ABV0BT72_9SPHI</name>
<evidence type="ECO:0000256" key="3">
    <source>
        <dbReference type="PROSITE-ProRule" id="PRU00221"/>
    </source>
</evidence>
<protein>
    <submittedName>
        <fullName evidence="5">WD40 repeat domain-containing protein</fullName>
    </submittedName>
</protein>
<gene>
    <name evidence="5" type="ORF">ABE541_11945</name>
</gene>
<dbReference type="PROSITE" id="PS50082">
    <property type="entry name" value="WD_REPEATS_2"/>
    <property type="match status" value="3"/>
</dbReference>
<dbReference type="InterPro" id="IPR015943">
    <property type="entry name" value="WD40/YVTN_repeat-like_dom_sf"/>
</dbReference>
<dbReference type="InterPro" id="IPR024977">
    <property type="entry name" value="Apc4-like_WD40_dom"/>
</dbReference>
<dbReference type="InterPro" id="IPR001680">
    <property type="entry name" value="WD40_rpt"/>
</dbReference>
<dbReference type="SMART" id="SM00320">
    <property type="entry name" value="WD40"/>
    <property type="match status" value="7"/>
</dbReference>
<reference evidence="5 6" key="1">
    <citation type="submission" date="2024-04" db="EMBL/GenBank/DDBJ databases">
        <title>WGS of bacteria from Torrens River.</title>
        <authorList>
            <person name="Wyrsch E.R."/>
            <person name="Drigo B."/>
        </authorList>
    </citation>
    <scope>NUCLEOTIDE SEQUENCE [LARGE SCALE GENOMIC DNA]</scope>
    <source>
        <strain evidence="5 6">TWI391</strain>
    </source>
</reference>
<evidence type="ECO:0000313" key="5">
    <source>
        <dbReference type="EMBL" id="MEN5377975.1"/>
    </source>
</evidence>
<dbReference type="PROSITE" id="PS50294">
    <property type="entry name" value="WD_REPEATS_REGION"/>
    <property type="match status" value="1"/>
</dbReference>
<keyword evidence="6" id="KW-1185">Reference proteome</keyword>
<proteinExistence type="predicted"/>
<dbReference type="Pfam" id="PF12894">
    <property type="entry name" value="ANAPC4_WD40"/>
    <property type="match status" value="1"/>
</dbReference>
<keyword evidence="1 3" id="KW-0853">WD repeat</keyword>
<dbReference type="InterPro" id="IPR036322">
    <property type="entry name" value="WD40_repeat_dom_sf"/>
</dbReference>
<evidence type="ECO:0000256" key="2">
    <source>
        <dbReference type="ARBA" id="ARBA00022737"/>
    </source>
</evidence>
<feature type="repeat" description="WD" evidence="3">
    <location>
        <begin position="222"/>
        <end position="263"/>
    </location>
</feature>
<dbReference type="PANTHER" id="PTHR19848">
    <property type="entry name" value="WD40 REPEAT PROTEIN"/>
    <property type="match status" value="1"/>
</dbReference>
<accession>A0ABV0BT72</accession>
<dbReference type="Pfam" id="PF00400">
    <property type="entry name" value="WD40"/>
    <property type="match status" value="3"/>
</dbReference>
<sequence>MDTLEMELAATLTGHQNPIFALERGYFTNTFFSGGNDKGVVEWDLETKSFKRILCAVSSSIYALHLIPNTSFLAIALREGKVMIVDVENQKLIASIQVSKKAIFALQSIPTKNELVVVGEDGIASVWCLTDYKKIYEFAISSNTIRTIALSHDQKKIAFGDKNGDIFLFSAEDYHFLLANQKHTMPITSLIFSRSGLELLSGARDAALKISDVATLKEQHGFVPHMFTVYGIYPHPSYPVFATVSRDKSFKIWDEETYALRKSVSRDKFYDSHTLSINTGLWTTSGKYFLTAGDDKLIKVWEMKLS</sequence>
<dbReference type="RefSeq" id="WP_346581342.1">
    <property type="nucleotide sequence ID" value="NZ_JBDJNQ010000005.1"/>
</dbReference>
<keyword evidence="2" id="KW-0677">Repeat</keyword>